<keyword evidence="1" id="KW-0812">Transmembrane</keyword>
<reference evidence="3" key="1">
    <citation type="journal article" date="2019" name="Int. J. Syst. Evol. Microbiol.">
        <title>The Global Catalogue of Microorganisms (GCM) 10K type strain sequencing project: providing services to taxonomists for standard genome sequencing and annotation.</title>
        <authorList>
            <consortium name="The Broad Institute Genomics Platform"/>
            <consortium name="The Broad Institute Genome Sequencing Center for Infectious Disease"/>
            <person name="Wu L."/>
            <person name="Ma J."/>
        </authorList>
    </citation>
    <scope>NUCLEOTIDE SEQUENCE [LARGE SCALE GENOMIC DNA]</scope>
    <source>
        <strain evidence="3">JCM 18200</strain>
    </source>
</reference>
<evidence type="ECO:0000256" key="1">
    <source>
        <dbReference type="SAM" id="Phobius"/>
    </source>
</evidence>
<gene>
    <name evidence="2" type="ORF">GCM10023231_23310</name>
</gene>
<feature type="transmembrane region" description="Helical" evidence="1">
    <location>
        <begin position="12"/>
        <end position="29"/>
    </location>
</feature>
<protein>
    <submittedName>
        <fullName evidence="2">DUF4270 family protein</fullName>
    </submittedName>
</protein>
<dbReference type="Proteomes" id="UP001501411">
    <property type="component" value="Unassembled WGS sequence"/>
</dbReference>
<dbReference type="EMBL" id="BAABIQ010000035">
    <property type="protein sequence ID" value="GAA4794284.1"/>
    <property type="molecule type" value="Genomic_DNA"/>
</dbReference>
<dbReference type="InterPro" id="IPR025366">
    <property type="entry name" value="DUF4270"/>
</dbReference>
<accession>A0ABP9BHW6</accession>
<sequence>MTCVTPTINKAVFLLSKFSLVVLIISLFACTKDGTISLSNTNDVIGAEISDSTTVKLATYQLDPLPSSGQGVLLVGRMEDAVSGNIAVSSYFRIGNSAVSSASLPDDAVFDSLSLALPYQGYYYGDTTIAQTFTVHSVTEEIKLVDESNAWEDDEKPVFASGSTLFTNSSFSYEQQPLGTVDFHPKPNSKSDTVFVRLNPSFGEDLWTKIKDKSSQVTNSEEFLEYLKGFVLVPSGKASAITAFPTDSILMNLYYSYTRTSDGKRIGAKLQLKVDDNTYQFNKLDIDRSQSLLKALPEGVKGELLASETNQQAVLQGLTGLVAKIHFPYLHEFVNRNDVIINRAELIIETPSSSYIPYTPPASLNIMLADQYGVPKSLLTSSYETTTQTASLVKDLSGGTASGTYTFNLTEYVSNYLGANEDKKSSLYLTIPTADLLTKVDRLLLGKGEGSPAIKLRILYTKY</sequence>
<keyword evidence="3" id="KW-1185">Reference proteome</keyword>
<evidence type="ECO:0000313" key="3">
    <source>
        <dbReference type="Proteomes" id="UP001501411"/>
    </source>
</evidence>
<evidence type="ECO:0000313" key="2">
    <source>
        <dbReference type="EMBL" id="GAA4794284.1"/>
    </source>
</evidence>
<keyword evidence="1" id="KW-1133">Transmembrane helix</keyword>
<keyword evidence="1" id="KW-0472">Membrane</keyword>
<proteinExistence type="predicted"/>
<organism evidence="2 3">
    <name type="scientific">Olivibacter ginsenosidimutans</name>
    <dbReference type="NCBI Taxonomy" id="1176537"/>
    <lineage>
        <taxon>Bacteria</taxon>
        <taxon>Pseudomonadati</taxon>
        <taxon>Bacteroidota</taxon>
        <taxon>Sphingobacteriia</taxon>
        <taxon>Sphingobacteriales</taxon>
        <taxon>Sphingobacteriaceae</taxon>
        <taxon>Olivibacter</taxon>
    </lineage>
</organism>
<comment type="caution">
    <text evidence="2">The sequence shown here is derived from an EMBL/GenBank/DDBJ whole genome shotgun (WGS) entry which is preliminary data.</text>
</comment>
<dbReference type="Pfam" id="PF14092">
    <property type="entry name" value="DUF4270"/>
    <property type="match status" value="1"/>
</dbReference>
<name>A0ABP9BHW6_9SPHI</name>